<keyword evidence="1" id="KW-1133">Transmembrane helix</keyword>
<feature type="transmembrane region" description="Helical" evidence="1">
    <location>
        <begin position="81"/>
        <end position="102"/>
    </location>
</feature>
<reference evidence="2 3" key="1">
    <citation type="journal article" date="2016" name="Nat. Commun.">
        <title>Thousands of microbial genomes shed light on interconnected biogeochemical processes in an aquifer system.</title>
        <authorList>
            <person name="Anantharaman K."/>
            <person name="Brown C.T."/>
            <person name="Hug L.A."/>
            <person name="Sharon I."/>
            <person name="Castelle C.J."/>
            <person name="Probst A.J."/>
            <person name="Thomas B.C."/>
            <person name="Singh A."/>
            <person name="Wilkins M.J."/>
            <person name="Karaoz U."/>
            <person name="Brodie E.L."/>
            <person name="Williams K.H."/>
            <person name="Hubbard S.S."/>
            <person name="Banfield J.F."/>
        </authorList>
    </citation>
    <scope>NUCLEOTIDE SEQUENCE [LARGE SCALE GENOMIC DNA]</scope>
</reference>
<keyword evidence="1" id="KW-0812">Transmembrane</keyword>
<evidence type="ECO:0000313" key="2">
    <source>
        <dbReference type="EMBL" id="OGI88092.1"/>
    </source>
</evidence>
<dbReference type="AlphaFoldDB" id="A0A1F6X1U7"/>
<organism evidence="2 3">
    <name type="scientific">Candidatus Nomurabacteria bacterium RIFCSPLOWO2_01_FULL_33_24</name>
    <dbReference type="NCBI Taxonomy" id="1801765"/>
    <lineage>
        <taxon>Bacteria</taxon>
        <taxon>Candidatus Nomuraibacteriota</taxon>
    </lineage>
</organism>
<evidence type="ECO:0000256" key="1">
    <source>
        <dbReference type="SAM" id="Phobius"/>
    </source>
</evidence>
<accession>A0A1F6X1U7</accession>
<sequence>MEENLKDQKDSLDDLKRKLYSRNKDILNRGKIRQKINPSKYVIKDQWGLKPKEETIISSSWQKNLEMNMKKSSSVSIFKKIFIFAFIFFILALGFAVIKFFGNSNDISTSNVGINILGSTFAEGGEEVNLQIEIENRNNTPLELSDLLIEYPKGSGSAEFERIRKSIGTIESGQTANESVKVILLGEQGSSKEVKVTLEFRIHGSNAVFQKEKSYPIVISSSPISLSIEAPEKTTSNQEITLKIITTLNTQKPTPNIRFKVEYPAGFQFESSTPDPFSGNNLWDLGDLSPGVERTIVIKGKLLGQSGDERSFRIYSGAKDFNDQSAIKVVYNSLLHTIAIERPFIEINLFMNGVNEDEYNLPSQTDTTINVEWVNNLPTKIDNVELDISLTGNALDKHSVKTLNGFYDSSENKISWNKNTSPIFSSIEPGERGSVNFNFSSLSLLANNQSPIENPEIFLEASIKGQQLSQGIISQEINSLKKKVIRINSDLQIVAKGYYYSGPLTNTGPIPPKAGEKTTYTIIWTLANSSNKVSGAMAKTTLPLYVSWLGNVSSSSEDITYNELTREIIWKIGTVEKGTGFSGPTKEIAFQVELLPSVSQIGSTPQLVSETILTGEDTFTKASLKDTRSSINTNLYNDIGGSGNDKVVE</sequence>
<dbReference type="EMBL" id="MFUP01000006">
    <property type="protein sequence ID" value="OGI88092.1"/>
    <property type="molecule type" value="Genomic_DNA"/>
</dbReference>
<comment type="caution">
    <text evidence="2">The sequence shown here is derived from an EMBL/GenBank/DDBJ whole genome shotgun (WGS) entry which is preliminary data.</text>
</comment>
<gene>
    <name evidence="2" type="ORF">A2995_01965</name>
</gene>
<protein>
    <recommendedName>
        <fullName evidence="4">DUF11 domain-containing protein</fullName>
    </recommendedName>
</protein>
<evidence type="ECO:0008006" key="4">
    <source>
        <dbReference type="Google" id="ProtNLM"/>
    </source>
</evidence>
<dbReference type="Proteomes" id="UP000185809">
    <property type="component" value="Unassembled WGS sequence"/>
</dbReference>
<name>A0A1F6X1U7_9BACT</name>
<keyword evidence="1" id="KW-0472">Membrane</keyword>
<evidence type="ECO:0000313" key="3">
    <source>
        <dbReference type="Proteomes" id="UP000185809"/>
    </source>
</evidence>
<proteinExistence type="predicted"/>